<sequence>MVLEATVIILDNSDWMRNGDYTPSRFAAQRDTANLIYSTKLQSNPENTVAFLSMAGKSPEMLVTLTADVGKLLVGMHKMTEGGKPNLEAALQIAQLALKHRANKNQRQRIVAFVGSPVETDEKSFVRIAKRLKKNNVAVDFINFGEVAANEAKLDSFIRNINSNDNSHLVTVPPGSHILSDMVRSSPIVAGEGGESGGMGGEEFEFGVDPTLDPELALALRMSMEEEQARQAAASKSTGSADAPSAKPSEGKAPATTSADGDVAMGGANEDEELARAIALSMEASQPTSTEQGSTSSGQQQTTEWVSSVLGSLPGVDPNDPRLQNAMDSDDKPQDSDDTSSKSKKKDDTK</sequence>
<keyword evidence="6" id="KW-1185">Reference proteome</keyword>
<proteinExistence type="inferred from homology"/>
<evidence type="ECO:0000313" key="6">
    <source>
        <dbReference type="Proteomes" id="UP001150925"/>
    </source>
</evidence>
<dbReference type="FunFam" id="3.40.50.410:FF:000005">
    <property type="entry name" value="26S proteasome non-ATPase regulatory subunit 4"/>
    <property type="match status" value="1"/>
</dbReference>
<evidence type="ECO:0000313" key="5">
    <source>
        <dbReference type="EMBL" id="KAJ1950877.1"/>
    </source>
</evidence>
<keyword evidence="2 5" id="KW-0647">Proteasome</keyword>
<dbReference type="Pfam" id="PF13519">
    <property type="entry name" value="VWA_2"/>
    <property type="match status" value="1"/>
</dbReference>
<dbReference type="PANTHER" id="PTHR10223:SF0">
    <property type="entry name" value="26S PROTEASOME NON-ATPASE REGULATORY SUBUNIT 4"/>
    <property type="match status" value="1"/>
</dbReference>
<dbReference type="Gene3D" id="3.40.50.410">
    <property type="entry name" value="von Willebrand factor, type A domain"/>
    <property type="match status" value="1"/>
</dbReference>
<feature type="compositionally biased region" description="Basic and acidic residues" evidence="3">
    <location>
        <begin position="329"/>
        <end position="350"/>
    </location>
</feature>
<dbReference type="PROSITE" id="PS50330">
    <property type="entry name" value="UIM"/>
    <property type="match status" value="2"/>
</dbReference>
<dbReference type="InterPro" id="IPR002035">
    <property type="entry name" value="VWF_A"/>
</dbReference>
<dbReference type="SUPFAM" id="SSF53300">
    <property type="entry name" value="vWA-like"/>
    <property type="match status" value="1"/>
</dbReference>
<dbReference type="GO" id="GO:0008540">
    <property type="term" value="C:proteasome regulatory particle, base subcomplex"/>
    <property type="evidence" value="ECO:0007669"/>
    <property type="project" value="TreeGrafter"/>
</dbReference>
<dbReference type="Proteomes" id="UP001150925">
    <property type="component" value="Unassembled WGS sequence"/>
</dbReference>
<evidence type="ECO:0000259" key="4">
    <source>
        <dbReference type="PROSITE" id="PS50234"/>
    </source>
</evidence>
<dbReference type="GO" id="GO:0036435">
    <property type="term" value="F:K48-linked polyubiquitin modification-dependent protein binding"/>
    <property type="evidence" value="ECO:0007669"/>
    <property type="project" value="UniProtKB-ARBA"/>
</dbReference>
<dbReference type="GO" id="GO:0005634">
    <property type="term" value="C:nucleus"/>
    <property type="evidence" value="ECO:0007669"/>
    <property type="project" value="TreeGrafter"/>
</dbReference>
<dbReference type="SMART" id="SM00726">
    <property type="entry name" value="UIM"/>
    <property type="match status" value="2"/>
</dbReference>
<dbReference type="OrthoDB" id="1731724at2759"/>
<accession>A0A9W8AK79</accession>
<evidence type="ECO:0000256" key="2">
    <source>
        <dbReference type="ARBA" id="ARBA00022942"/>
    </source>
</evidence>
<dbReference type="InterPro" id="IPR027040">
    <property type="entry name" value="PSMD4"/>
</dbReference>
<dbReference type="InterPro" id="IPR036465">
    <property type="entry name" value="vWFA_dom_sf"/>
</dbReference>
<evidence type="ECO:0000256" key="3">
    <source>
        <dbReference type="SAM" id="MobiDB-lite"/>
    </source>
</evidence>
<dbReference type="AlphaFoldDB" id="A0A9W8AK79"/>
<organism evidence="5 6">
    <name type="scientific">Dispira parvispora</name>
    <dbReference type="NCBI Taxonomy" id="1520584"/>
    <lineage>
        <taxon>Eukaryota</taxon>
        <taxon>Fungi</taxon>
        <taxon>Fungi incertae sedis</taxon>
        <taxon>Zoopagomycota</taxon>
        <taxon>Kickxellomycotina</taxon>
        <taxon>Dimargaritomycetes</taxon>
        <taxon>Dimargaritales</taxon>
        <taxon>Dimargaritaceae</taxon>
        <taxon>Dispira</taxon>
    </lineage>
</organism>
<dbReference type="InterPro" id="IPR003903">
    <property type="entry name" value="UIM_dom"/>
</dbReference>
<dbReference type="GO" id="GO:0005829">
    <property type="term" value="C:cytosol"/>
    <property type="evidence" value="ECO:0007669"/>
    <property type="project" value="TreeGrafter"/>
</dbReference>
<protein>
    <submittedName>
        <fullName evidence="5">Proteasome regulatory particle base subunit rpn10</fullName>
    </submittedName>
</protein>
<dbReference type="PROSITE" id="PS50234">
    <property type="entry name" value="VWFA"/>
    <property type="match status" value="1"/>
</dbReference>
<comment type="caution">
    <text evidence="5">The sequence shown here is derived from an EMBL/GenBank/DDBJ whole genome shotgun (WGS) entry which is preliminary data.</text>
</comment>
<dbReference type="CDD" id="cd01452">
    <property type="entry name" value="VWA_26S_proteasome_subunit"/>
    <property type="match status" value="1"/>
</dbReference>
<feature type="region of interest" description="Disordered" evidence="3">
    <location>
        <begin position="225"/>
        <end position="350"/>
    </location>
</feature>
<dbReference type="GO" id="GO:0043161">
    <property type="term" value="P:proteasome-mediated ubiquitin-dependent protein catabolic process"/>
    <property type="evidence" value="ECO:0007669"/>
    <property type="project" value="TreeGrafter"/>
</dbReference>
<reference evidence="5" key="1">
    <citation type="submission" date="2022-07" db="EMBL/GenBank/DDBJ databases">
        <title>Phylogenomic reconstructions and comparative analyses of Kickxellomycotina fungi.</title>
        <authorList>
            <person name="Reynolds N.K."/>
            <person name="Stajich J.E."/>
            <person name="Barry K."/>
            <person name="Grigoriev I.V."/>
            <person name="Crous P."/>
            <person name="Smith M.E."/>
        </authorList>
    </citation>
    <scope>NUCLEOTIDE SEQUENCE</scope>
    <source>
        <strain evidence="5">RSA 1196</strain>
    </source>
</reference>
<gene>
    <name evidence="5" type="primary">RPN10</name>
    <name evidence="5" type="ORF">IWQ62_006495</name>
</gene>
<name>A0A9W8AK79_9FUNG</name>
<dbReference type="PANTHER" id="PTHR10223">
    <property type="entry name" value="26S PROTEASOME NON-ATPASE REGULATORY SUBUNIT 4"/>
    <property type="match status" value="1"/>
</dbReference>
<dbReference type="Pfam" id="PF02809">
    <property type="entry name" value="UIM"/>
    <property type="match status" value="2"/>
</dbReference>
<comment type="similarity">
    <text evidence="1">Belongs to the proteasome subunit S5A family.</text>
</comment>
<dbReference type="SMART" id="SM00327">
    <property type="entry name" value="VWA"/>
    <property type="match status" value="1"/>
</dbReference>
<dbReference type="Gene3D" id="1.10.287.3990">
    <property type="match status" value="1"/>
</dbReference>
<feature type="compositionally biased region" description="Low complexity" evidence="3">
    <location>
        <begin position="285"/>
        <end position="304"/>
    </location>
</feature>
<feature type="domain" description="VWFA" evidence="4">
    <location>
        <begin position="5"/>
        <end position="186"/>
    </location>
</feature>
<evidence type="ECO:0000256" key="1">
    <source>
        <dbReference type="ARBA" id="ARBA00005574"/>
    </source>
</evidence>
<dbReference type="EMBL" id="JANBPY010003618">
    <property type="protein sequence ID" value="KAJ1950877.1"/>
    <property type="molecule type" value="Genomic_DNA"/>
</dbReference>